<dbReference type="InterPro" id="IPR004360">
    <property type="entry name" value="Glyas_Fos-R_dOase_dom"/>
</dbReference>
<sequence length="128" mass="14718">MKINHVALYVKDLEKSREFYEKYFNAKANNKYRNLKTGLQTYFLSFPNSDVRLEIMSRPELTDREDKIMNMGFIHIAFSVGDAKNVDSLTKKLTNDGFKCLSGPRTTGDGYYESVVEDVDGNLIEITE</sequence>
<evidence type="ECO:0000259" key="1">
    <source>
        <dbReference type="PROSITE" id="PS51819"/>
    </source>
</evidence>
<protein>
    <submittedName>
        <fullName evidence="2">VOC family protein</fullName>
    </submittedName>
</protein>
<dbReference type="PANTHER" id="PTHR36113:SF1">
    <property type="entry name" value="GLYOXALASE_BLEOMYCIN RESISTANCE PROTEIN_DIOXYGENASE"/>
    <property type="match status" value="1"/>
</dbReference>
<name>A0AB39VG69_9FUSO</name>
<dbReference type="SUPFAM" id="SSF54593">
    <property type="entry name" value="Glyoxalase/Bleomycin resistance protein/Dihydroxybiphenyl dioxygenase"/>
    <property type="match status" value="1"/>
</dbReference>
<dbReference type="InterPro" id="IPR037523">
    <property type="entry name" value="VOC_core"/>
</dbReference>
<dbReference type="RefSeq" id="WP_178934912.1">
    <property type="nucleotide sequence ID" value="NZ_CP165644.1"/>
</dbReference>
<dbReference type="InterPro" id="IPR029068">
    <property type="entry name" value="Glyas_Bleomycin-R_OHBP_Dase"/>
</dbReference>
<organism evidence="2">
    <name type="scientific">Leptotrichia rugosa</name>
    <dbReference type="NCBI Taxonomy" id="3239302"/>
    <lineage>
        <taxon>Bacteria</taxon>
        <taxon>Fusobacteriati</taxon>
        <taxon>Fusobacteriota</taxon>
        <taxon>Fusobacteriia</taxon>
        <taxon>Fusobacteriales</taxon>
        <taxon>Leptotrichiaceae</taxon>
        <taxon>Leptotrichia</taxon>
    </lineage>
</organism>
<feature type="domain" description="VOC" evidence="1">
    <location>
        <begin position="2"/>
        <end position="128"/>
    </location>
</feature>
<dbReference type="PROSITE" id="PS51819">
    <property type="entry name" value="VOC"/>
    <property type="match status" value="1"/>
</dbReference>
<proteinExistence type="predicted"/>
<dbReference type="PANTHER" id="PTHR36113">
    <property type="entry name" value="LYASE, PUTATIVE-RELATED-RELATED"/>
    <property type="match status" value="1"/>
</dbReference>
<dbReference type="Pfam" id="PF00903">
    <property type="entry name" value="Glyoxalase"/>
    <property type="match status" value="1"/>
</dbReference>
<dbReference type="AlphaFoldDB" id="A0AB39VG69"/>
<accession>A0AB39VG69</accession>
<dbReference type="Gene3D" id="3.10.180.10">
    <property type="entry name" value="2,3-Dihydroxybiphenyl 1,2-Dioxygenase, domain 1"/>
    <property type="match status" value="1"/>
</dbReference>
<reference evidence="2" key="1">
    <citation type="submission" date="2024-07" db="EMBL/GenBank/DDBJ databases">
        <authorList>
            <person name="Li X.-J."/>
            <person name="Wang X."/>
        </authorList>
    </citation>
    <scope>NUCLEOTIDE SEQUENCE</scope>
    <source>
        <strain evidence="2">HSP-334</strain>
    </source>
</reference>
<dbReference type="InterPro" id="IPR051332">
    <property type="entry name" value="Fosfomycin_Res_Enzymes"/>
</dbReference>
<dbReference type="EMBL" id="CP165644">
    <property type="protein sequence ID" value="XDU66179.1"/>
    <property type="molecule type" value="Genomic_DNA"/>
</dbReference>
<dbReference type="KEGG" id="lrug:AB8B22_07060"/>
<gene>
    <name evidence="2" type="ORF">AB8B22_07060</name>
</gene>
<evidence type="ECO:0000313" key="2">
    <source>
        <dbReference type="EMBL" id="XDU66179.1"/>
    </source>
</evidence>